<reference evidence="12 13" key="1">
    <citation type="journal article" date="2019" name="Int. J. Syst. Evol. Microbiol.">
        <title>The Global Catalogue of Microorganisms (GCM) 10K type strain sequencing project: providing services to taxonomists for standard genome sequencing and annotation.</title>
        <authorList>
            <consortium name="The Broad Institute Genomics Platform"/>
            <consortium name="The Broad Institute Genome Sequencing Center for Infectious Disease"/>
            <person name="Wu L."/>
            <person name="Ma J."/>
        </authorList>
    </citation>
    <scope>NUCLEOTIDE SEQUENCE [LARGE SCALE GENOMIC DNA]</scope>
    <source>
        <strain evidence="12 13">CGMCC 1.12121</strain>
    </source>
</reference>
<dbReference type="PANTHER" id="PTHR43112">
    <property type="entry name" value="FERREDOXIN"/>
    <property type="match status" value="1"/>
</dbReference>
<evidence type="ECO:0000256" key="4">
    <source>
        <dbReference type="ARBA" id="ARBA00022723"/>
    </source>
</evidence>
<comment type="similarity">
    <text evidence="1">Belongs to the 2Fe2S plant-type ferredoxin family.</text>
</comment>
<evidence type="ECO:0000256" key="5">
    <source>
        <dbReference type="ARBA" id="ARBA00022982"/>
    </source>
</evidence>
<dbReference type="InterPro" id="IPR012675">
    <property type="entry name" value="Beta-grasp_dom_sf"/>
</dbReference>
<keyword evidence="4" id="KW-0479">Metal-binding</keyword>
<dbReference type="AlphaFoldDB" id="A0ABD6CL72"/>
<dbReference type="PANTHER" id="PTHR43112:SF3">
    <property type="entry name" value="FERREDOXIN-2, CHLOROPLASTIC"/>
    <property type="match status" value="1"/>
</dbReference>
<dbReference type="Pfam" id="PF00111">
    <property type="entry name" value="Fer2"/>
    <property type="match status" value="1"/>
</dbReference>
<dbReference type="InterPro" id="IPR001041">
    <property type="entry name" value="2Fe-2S_ferredoxin-type"/>
</dbReference>
<dbReference type="SUPFAM" id="SSF46565">
    <property type="entry name" value="Chaperone J-domain"/>
    <property type="match status" value="1"/>
</dbReference>
<evidence type="ECO:0000259" key="10">
    <source>
        <dbReference type="PROSITE" id="PS50076"/>
    </source>
</evidence>
<dbReference type="SUPFAM" id="SSF54292">
    <property type="entry name" value="2Fe-2S ferredoxin-like"/>
    <property type="match status" value="1"/>
</dbReference>
<feature type="domain" description="J" evidence="10">
    <location>
        <begin position="3"/>
        <end position="73"/>
    </location>
</feature>
<feature type="domain" description="2Fe-2S ferredoxin-type" evidence="11">
    <location>
        <begin position="146"/>
        <end position="234"/>
    </location>
</feature>
<dbReference type="InterPro" id="IPR036869">
    <property type="entry name" value="J_dom_sf"/>
</dbReference>
<dbReference type="InterPro" id="IPR001623">
    <property type="entry name" value="DnaJ_domain"/>
</dbReference>
<dbReference type="EMBL" id="JBHUDK010000006">
    <property type="protein sequence ID" value="MFD1598919.1"/>
    <property type="molecule type" value="Genomic_DNA"/>
</dbReference>
<dbReference type="InterPro" id="IPR006058">
    <property type="entry name" value="2Fe2S_fd_BS"/>
</dbReference>
<evidence type="ECO:0000256" key="7">
    <source>
        <dbReference type="ARBA" id="ARBA00023014"/>
    </source>
</evidence>
<evidence type="ECO:0000256" key="8">
    <source>
        <dbReference type="ARBA" id="ARBA00034078"/>
    </source>
</evidence>
<evidence type="ECO:0000256" key="6">
    <source>
        <dbReference type="ARBA" id="ARBA00023004"/>
    </source>
</evidence>
<evidence type="ECO:0000256" key="1">
    <source>
        <dbReference type="ARBA" id="ARBA00007874"/>
    </source>
</evidence>
<dbReference type="Pfam" id="PF00226">
    <property type="entry name" value="DnaJ"/>
    <property type="match status" value="1"/>
</dbReference>
<evidence type="ECO:0000256" key="3">
    <source>
        <dbReference type="ARBA" id="ARBA00022714"/>
    </source>
</evidence>
<evidence type="ECO:0000256" key="2">
    <source>
        <dbReference type="ARBA" id="ARBA00022448"/>
    </source>
</evidence>
<keyword evidence="7" id="KW-0411">Iron-sulfur</keyword>
<feature type="compositionally biased region" description="Acidic residues" evidence="9">
    <location>
        <begin position="100"/>
        <end position="111"/>
    </location>
</feature>
<keyword evidence="2" id="KW-0813">Transport</keyword>
<dbReference type="GO" id="GO:0046872">
    <property type="term" value="F:metal ion binding"/>
    <property type="evidence" value="ECO:0007669"/>
    <property type="project" value="UniProtKB-KW"/>
</dbReference>
<keyword evidence="13" id="KW-1185">Reference proteome</keyword>
<dbReference type="InterPro" id="IPR036010">
    <property type="entry name" value="2Fe-2S_ferredoxin-like_sf"/>
</dbReference>
<dbReference type="InterPro" id="IPR053441">
    <property type="entry name" value="2Fe2S_Ferredoxin"/>
</dbReference>
<name>A0ABD6CL72_9EURY</name>
<evidence type="ECO:0000313" key="12">
    <source>
        <dbReference type="EMBL" id="MFD1598919.1"/>
    </source>
</evidence>
<dbReference type="CDD" id="cd06257">
    <property type="entry name" value="DnaJ"/>
    <property type="match status" value="1"/>
</dbReference>
<dbReference type="PROSITE" id="PS51085">
    <property type="entry name" value="2FE2S_FER_2"/>
    <property type="match status" value="1"/>
</dbReference>
<keyword evidence="6" id="KW-0408">Iron</keyword>
<dbReference type="Gene3D" id="3.10.20.30">
    <property type="match status" value="1"/>
</dbReference>
<keyword evidence="5" id="KW-0249">Electron transport</keyword>
<dbReference type="NCBIfam" id="NF041393">
    <property type="entry name" value="Frdxn_Halo"/>
    <property type="match status" value="1"/>
</dbReference>
<organism evidence="12 13">
    <name type="scientific">Halobellus rarus</name>
    <dbReference type="NCBI Taxonomy" id="1126237"/>
    <lineage>
        <taxon>Archaea</taxon>
        <taxon>Methanobacteriati</taxon>
        <taxon>Methanobacteriota</taxon>
        <taxon>Stenosarchaea group</taxon>
        <taxon>Halobacteria</taxon>
        <taxon>Halobacteriales</taxon>
        <taxon>Haloferacaceae</taxon>
        <taxon>Halobellus</taxon>
    </lineage>
</organism>
<feature type="region of interest" description="Disordered" evidence="9">
    <location>
        <begin position="49"/>
        <end position="116"/>
    </location>
</feature>
<evidence type="ECO:0000313" key="13">
    <source>
        <dbReference type="Proteomes" id="UP001597085"/>
    </source>
</evidence>
<gene>
    <name evidence="12" type="primary">fer</name>
    <name evidence="12" type="ORF">ACFSBX_08100</name>
</gene>
<keyword evidence="3" id="KW-0001">2Fe-2S</keyword>
<evidence type="ECO:0000259" key="11">
    <source>
        <dbReference type="PROSITE" id="PS51085"/>
    </source>
</evidence>
<dbReference type="RefSeq" id="WP_256420451.1">
    <property type="nucleotide sequence ID" value="NZ_JANHDI010000002.1"/>
</dbReference>
<dbReference type="GO" id="GO:0051537">
    <property type="term" value="F:2 iron, 2 sulfur cluster binding"/>
    <property type="evidence" value="ECO:0007669"/>
    <property type="project" value="UniProtKB-KW"/>
</dbReference>
<accession>A0ABD6CL72</accession>
<dbReference type="PROSITE" id="PS00197">
    <property type="entry name" value="2FE2S_FER_1"/>
    <property type="match status" value="1"/>
</dbReference>
<dbReference type="Gene3D" id="1.10.287.110">
    <property type="entry name" value="DnaJ domain"/>
    <property type="match status" value="1"/>
</dbReference>
<dbReference type="PROSITE" id="PS50076">
    <property type="entry name" value="DNAJ_2"/>
    <property type="match status" value="1"/>
</dbReference>
<comment type="cofactor">
    <cofactor evidence="8">
        <name>[2Fe-2S] cluster</name>
        <dbReference type="ChEBI" id="CHEBI:190135"/>
    </cofactor>
</comment>
<dbReference type="SMART" id="SM00271">
    <property type="entry name" value="DnaJ"/>
    <property type="match status" value="1"/>
</dbReference>
<evidence type="ECO:0000256" key="9">
    <source>
        <dbReference type="SAM" id="MobiDB-lite"/>
    </source>
</evidence>
<protein>
    <submittedName>
        <fullName evidence="12">Ferredoxin Fer</fullName>
    </submittedName>
</protein>
<sequence length="255" mass="27873">MESPYDVLGIDADADEDAVVRAYRRRVKDAHPDHGGSLAEFERVRRAYEHITNGRDPSAFEANVGDRRRDGNGPPNDGSSGPRGGDDVRRGSGRSKPDGENADDSAGDDTDERTLGPTVEYLDYEVLEANGWELTDDDLFEKAEAADLDVDRHGLLVVEDRETLLEAAERYGFSWPYACRGGACANCAVAVVEGDVEMPVSTVLTDEMKEQGIRLSCIGQPVTDSLKVVFNIERLPGLAELRLPAEQFESARADD</sequence>
<comment type="caution">
    <text evidence="12">The sequence shown here is derived from an EMBL/GenBank/DDBJ whole genome shotgun (WGS) entry which is preliminary data.</text>
</comment>
<feature type="compositionally biased region" description="Basic and acidic residues" evidence="9">
    <location>
        <begin position="84"/>
        <end position="99"/>
    </location>
</feature>
<proteinExistence type="inferred from homology"/>
<dbReference type="Proteomes" id="UP001597085">
    <property type="component" value="Unassembled WGS sequence"/>
</dbReference>
<dbReference type="CDD" id="cd00207">
    <property type="entry name" value="fer2"/>
    <property type="match status" value="1"/>
</dbReference>